<accession>A0ABM1BWI1</accession>
<protein>
    <submittedName>
        <fullName evidence="4">Carbohydrate sulfotransferase 3-like</fullName>
    </submittedName>
</protein>
<feature type="compositionally biased region" description="Basic and acidic residues" evidence="1">
    <location>
        <begin position="275"/>
        <end position="284"/>
    </location>
</feature>
<feature type="compositionally biased region" description="Polar residues" evidence="1">
    <location>
        <begin position="285"/>
        <end position="296"/>
    </location>
</feature>
<dbReference type="InterPro" id="IPR000863">
    <property type="entry name" value="Sulfotransferase_dom"/>
</dbReference>
<dbReference type="RefSeq" id="XP_013790025.1">
    <property type="nucleotide sequence ID" value="XM_013934571.2"/>
</dbReference>
<dbReference type="Pfam" id="PF00685">
    <property type="entry name" value="Sulfotransfer_1"/>
    <property type="match status" value="1"/>
</dbReference>
<reference evidence="4" key="1">
    <citation type="submission" date="2025-08" db="UniProtKB">
        <authorList>
            <consortium name="RefSeq"/>
        </authorList>
    </citation>
    <scope>IDENTIFICATION</scope>
    <source>
        <tissue evidence="4">Muscle</tissue>
    </source>
</reference>
<dbReference type="PANTHER" id="PTHR10704">
    <property type="entry name" value="CARBOHYDRATE SULFOTRANSFERASE"/>
    <property type="match status" value="1"/>
</dbReference>
<keyword evidence="3" id="KW-1185">Reference proteome</keyword>
<name>A0ABM1BWI1_LIMPO</name>
<dbReference type="GeneID" id="106473886"/>
<feature type="compositionally biased region" description="Polar residues" evidence="1">
    <location>
        <begin position="239"/>
        <end position="250"/>
    </location>
</feature>
<feature type="compositionally biased region" description="Polar residues" evidence="1">
    <location>
        <begin position="261"/>
        <end position="274"/>
    </location>
</feature>
<organism evidence="3 4">
    <name type="scientific">Limulus polyphemus</name>
    <name type="common">Atlantic horseshoe crab</name>
    <dbReference type="NCBI Taxonomy" id="6850"/>
    <lineage>
        <taxon>Eukaryota</taxon>
        <taxon>Metazoa</taxon>
        <taxon>Ecdysozoa</taxon>
        <taxon>Arthropoda</taxon>
        <taxon>Chelicerata</taxon>
        <taxon>Merostomata</taxon>
        <taxon>Xiphosura</taxon>
        <taxon>Limulidae</taxon>
        <taxon>Limulus</taxon>
    </lineage>
</organism>
<feature type="region of interest" description="Disordered" evidence="1">
    <location>
        <begin position="210"/>
        <end position="296"/>
    </location>
</feature>
<dbReference type="Gene3D" id="3.40.50.300">
    <property type="entry name" value="P-loop containing nucleotide triphosphate hydrolases"/>
    <property type="match status" value="1"/>
</dbReference>
<dbReference type="PROSITE" id="PS51257">
    <property type="entry name" value="PROKAR_LIPOPROTEIN"/>
    <property type="match status" value="1"/>
</dbReference>
<evidence type="ECO:0000256" key="1">
    <source>
        <dbReference type="SAM" id="MobiDB-lite"/>
    </source>
</evidence>
<proteinExistence type="predicted"/>
<feature type="domain" description="Sulfotransferase" evidence="2">
    <location>
        <begin position="342"/>
        <end position="611"/>
    </location>
</feature>
<sequence>MAITKILLVTLLGGVACLVFLQFYLDGWIGFRNSAIYIKHDQTSVIENESDVKTTLPENITSATVVAKTDEHLQSLDSFRTHDLQDHGLNTLSLKSDIKVTAQNSLPKKQSDVKKFNTDISSSKINRNSDELKSQLGIKVSSNKQLLDRLTNNSIQLSKVNDNKTGQISNQKPLSTTDLLTLHSDTTEERKSQSFNKHFHLSNLHQTEVGYSSIRPSSDEPSRKYINETHSSDLRIKDTNQQSNVKSTRTGKIFEAKQFKKTSQQLGTQSSDSSQNERLKKTSKSEVSLRSNKPSSTEVLKKLEQIVRQTGSVLSKGASLANQSNLFLSNLPEISPTNVTFILIVTYFRSGSTFLGELLQQNRMTFYHFEPLHFMSDGTRIVHYQLPEALNHLRNLLRCDFQKEDEYFRWIKQPRNQFLFQRNQFLWQLCHLQPWICFTPYFVRSVCKRARTHVMKLTRLQMSQVEMFLKQNLDLNIHVLYLVRDPRGTLSSRQVLDWCMNSNCSNYRVLCTETEKDLDVFYRLQADNPTKFTLIRYEDLAVHPQEQSMMLFERLQLHYSSAVPKFIASHTRRSEADPYSTHRNSSAVAFEWRHRLSFPQIENIQKYCSGVLRTLGYDILNSTSDIGGLPPILEHNHKKT</sequence>
<dbReference type="InterPro" id="IPR027417">
    <property type="entry name" value="P-loop_NTPase"/>
</dbReference>
<evidence type="ECO:0000313" key="3">
    <source>
        <dbReference type="Proteomes" id="UP000694941"/>
    </source>
</evidence>
<gene>
    <name evidence="4" type="primary">LOC106473886</name>
</gene>
<dbReference type="PANTHER" id="PTHR10704:SF44">
    <property type="entry name" value="LD35051P-RELATED"/>
    <property type="match status" value="1"/>
</dbReference>
<evidence type="ECO:0000259" key="2">
    <source>
        <dbReference type="Pfam" id="PF00685"/>
    </source>
</evidence>
<dbReference type="InterPro" id="IPR051135">
    <property type="entry name" value="Gal/GlcNAc/GalNAc_ST"/>
</dbReference>
<dbReference type="SUPFAM" id="SSF52540">
    <property type="entry name" value="P-loop containing nucleoside triphosphate hydrolases"/>
    <property type="match status" value="1"/>
</dbReference>
<feature type="compositionally biased region" description="Basic and acidic residues" evidence="1">
    <location>
        <begin position="217"/>
        <end position="238"/>
    </location>
</feature>
<dbReference type="Proteomes" id="UP000694941">
    <property type="component" value="Unplaced"/>
</dbReference>
<evidence type="ECO:0000313" key="4">
    <source>
        <dbReference type="RefSeq" id="XP_013790025.1"/>
    </source>
</evidence>